<evidence type="ECO:0000313" key="1">
    <source>
        <dbReference type="EMBL" id="SNS86048.1"/>
    </source>
</evidence>
<proteinExistence type="predicted"/>
<dbReference type="RefSeq" id="WP_089399783.1">
    <property type="nucleotide sequence ID" value="NZ_FZOT01000008.1"/>
</dbReference>
<dbReference type="AlphaFoldDB" id="A0A239HY79"/>
<sequence length="68" mass="7231">MTTSTLNYANVLPVIAGTTSTAKRSSNASTSRLLDVVAKTLQMVQAVPSLGRVNAAQVERVRTITRTL</sequence>
<protein>
    <submittedName>
        <fullName evidence="1">Uncharacterized protein</fullName>
    </submittedName>
</protein>
<accession>A0A239HY79</accession>
<organism evidence="1 2">
    <name type="scientific">Noviherbaspirillum humi</name>
    <dbReference type="NCBI Taxonomy" id="1688639"/>
    <lineage>
        <taxon>Bacteria</taxon>
        <taxon>Pseudomonadati</taxon>
        <taxon>Pseudomonadota</taxon>
        <taxon>Betaproteobacteria</taxon>
        <taxon>Burkholderiales</taxon>
        <taxon>Oxalobacteraceae</taxon>
        <taxon>Noviherbaspirillum</taxon>
    </lineage>
</organism>
<keyword evidence="2" id="KW-1185">Reference proteome</keyword>
<gene>
    <name evidence="1" type="ORF">SAMN06265795_1082</name>
</gene>
<dbReference type="EMBL" id="FZOT01000008">
    <property type="protein sequence ID" value="SNS86048.1"/>
    <property type="molecule type" value="Genomic_DNA"/>
</dbReference>
<name>A0A239HY79_9BURK</name>
<evidence type="ECO:0000313" key="2">
    <source>
        <dbReference type="Proteomes" id="UP000198284"/>
    </source>
</evidence>
<reference evidence="1 2" key="1">
    <citation type="submission" date="2017-06" db="EMBL/GenBank/DDBJ databases">
        <authorList>
            <person name="Kim H.J."/>
            <person name="Triplett B.A."/>
        </authorList>
    </citation>
    <scope>NUCLEOTIDE SEQUENCE [LARGE SCALE GENOMIC DNA]</scope>
    <source>
        <strain evidence="1 2">U15</strain>
    </source>
</reference>
<dbReference type="Proteomes" id="UP000198284">
    <property type="component" value="Unassembled WGS sequence"/>
</dbReference>